<protein>
    <submittedName>
        <fullName evidence="2">Uncharacterized protein</fullName>
    </submittedName>
</protein>
<evidence type="ECO:0000256" key="1">
    <source>
        <dbReference type="SAM" id="MobiDB-lite"/>
    </source>
</evidence>
<proteinExistence type="predicted"/>
<accession>A0AAV7PLW0</accession>
<dbReference type="EMBL" id="JANPWB010000011">
    <property type="protein sequence ID" value="KAJ1128351.1"/>
    <property type="molecule type" value="Genomic_DNA"/>
</dbReference>
<organism evidence="2 3">
    <name type="scientific">Pleurodeles waltl</name>
    <name type="common">Iberian ribbed newt</name>
    <dbReference type="NCBI Taxonomy" id="8319"/>
    <lineage>
        <taxon>Eukaryota</taxon>
        <taxon>Metazoa</taxon>
        <taxon>Chordata</taxon>
        <taxon>Craniata</taxon>
        <taxon>Vertebrata</taxon>
        <taxon>Euteleostomi</taxon>
        <taxon>Amphibia</taxon>
        <taxon>Batrachia</taxon>
        <taxon>Caudata</taxon>
        <taxon>Salamandroidea</taxon>
        <taxon>Salamandridae</taxon>
        <taxon>Pleurodelinae</taxon>
        <taxon>Pleurodeles</taxon>
    </lineage>
</organism>
<dbReference type="AlphaFoldDB" id="A0AAV7PLW0"/>
<feature type="region of interest" description="Disordered" evidence="1">
    <location>
        <begin position="76"/>
        <end position="115"/>
    </location>
</feature>
<evidence type="ECO:0000313" key="3">
    <source>
        <dbReference type="Proteomes" id="UP001066276"/>
    </source>
</evidence>
<gene>
    <name evidence="2" type="ORF">NDU88_006730</name>
</gene>
<feature type="region of interest" description="Disordered" evidence="1">
    <location>
        <begin position="1"/>
        <end position="23"/>
    </location>
</feature>
<comment type="caution">
    <text evidence="2">The sequence shown here is derived from an EMBL/GenBank/DDBJ whole genome shotgun (WGS) entry which is preliminary data.</text>
</comment>
<reference evidence="2" key="1">
    <citation type="journal article" date="2022" name="bioRxiv">
        <title>Sequencing and chromosome-scale assembly of the giantPleurodeles waltlgenome.</title>
        <authorList>
            <person name="Brown T."/>
            <person name="Elewa A."/>
            <person name="Iarovenko S."/>
            <person name="Subramanian E."/>
            <person name="Araus A.J."/>
            <person name="Petzold A."/>
            <person name="Susuki M."/>
            <person name="Suzuki K.-i.T."/>
            <person name="Hayashi T."/>
            <person name="Toyoda A."/>
            <person name="Oliveira C."/>
            <person name="Osipova E."/>
            <person name="Leigh N.D."/>
            <person name="Simon A."/>
            <person name="Yun M.H."/>
        </authorList>
    </citation>
    <scope>NUCLEOTIDE SEQUENCE</scope>
    <source>
        <strain evidence="2">20211129_DDA</strain>
        <tissue evidence="2">Liver</tissue>
    </source>
</reference>
<dbReference type="Proteomes" id="UP001066276">
    <property type="component" value="Chromosome 7"/>
</dbReference>
<sequence length="115" mass="12031">MESGGVGAAALGGGPTECHQAQEKPCRPSCCEGLWRGLCEAVQPRGCSTLRRTCGLAWAWSRIHSGWSGRQMSEWEAPVKGDGMGPEWDIAGGRVGPPGPGQESTVVVAGRRAGR</sequence>
<name>A0AAV7PLW0_PLEWA</name>
<keyword evidence="3" id="KW-1185">Reference proteome</keyword>
<evidence type="ECO:0000313" key="2">
    <source>
        <dbReference type="EMBL" id="KAJ1128351.1"/>
    </source>
</evidence>
<feature type="compositionally biased region" description="Gly residues" evidence="1">
    <location>
        <begin position="1"/>
        <end position="15"/>
    </location>
</feature>